<evidence type="ECO:0000256" key="7">
    <source>
        <dbReference type="ARBA" id="ARBA00049026"/>
    </source>
</evidence>
<dbReference type="Gene3D" id="3.90.1150.10">
    <property type="entry name" value="Aspartate Aminotransferase, domain 1"/>
    <property type="match status" value="2"/>
</dbReference>
<dbReference type="Gene3D" id="3.40.640.10">
    <property type="entry name" value="Type I PLP-dependent aspartate aminotransferase-like (Major domain)"/>
    <property type="match status" value="2"/>
</dbReference>
<dbReference type="SUPFAM" id="SSF53383">
    <property type="entry name" value="PLP-dependent transferases"/>
    <property type="match status" value="2"/>
</dbReference>
<dbReference type="Pfam" id="PF21478">
    <property type="entry name" value="GcvP2_C"/>
    <property type="match status" value="1"/>
</dbReference>
<protein>
    <recommendedName>
        <fullName evidence="8">Glycine dehydrogenase (decarboxylating)</fullName>
        <ecNumber evidence="8">1.4.4.2</ecNumber>
    </recommendedName>
    <alternativeName>
        <fullName evidence="8">Glycine cleavage system P-protein</fullName>
    </alternativeName>
    <alternativeName>
        <fullName evidence="8">Glycine decarboxylase</fullName>
    </alternativeName>
    <alternativeName>
        <fullName evidence="8">Glycine dehydrogenase (aminomethyl-transferring)</fullName>
    </alternativeName>
</protein>
<dbReference type="HAMAP" id="MF_00711">
    <property type="entry name" value="GcvP"/>
    <property type="match status" value="1"/>
</dbReference>
<dbReference type="InterPro" id="IPR015424">
    <property type="entry name" value="PyrdxlP-dep_Trfase"/>
</dbReference>
<dbReference type="InterPro" id="IPR020581">
    <property type="entry name" value="GDC_P"/>
</dbReference>
<keyword evidence="5 8" id="KW-0663">Pyridoxal phosphate</keyword>
<dbReference type="Pfam" id="PF02347">
    <property type="entry name" value="GDC-P"/>
    <property type="match status" value="2"/>
</dbReference>
<feature type="compositionally biased region" description="Basic and acidic residues" evidence="9">
    <location>
        <begin position="36"/>
        <end position="56"/>
    </location>
</feature>
<feature type="domain" description="Glycine cleavage system P-protein N-terminal" evidence="10">
    <location>
        <begin position="71"/>
        <end position="507"/>
    </location>
</feature>
<evidence type="ECO:0000259" key="11">
    <source>
        <dbReference type="Pfam" id="PF21478"/>
    </source>
</evidence>
<evidence type="ECO:0000256" key="8">
    <source>
        <dbReference type="HAMAP-Rule" id="MF_00711"/>
    </source>
</evidence>
<comment type="function">
    <text evidence="2 8">The glycine cleavage system catalyzes the degradation of glycine. The P protein binds the alpha-amino group of glycine through its pyridoxal phosphate cofactor; CO(2) is released and the remaining methylamine moiety is then transferred to the lipoamide cofactor of the H protein.</text>
</comment>
<evidence type="ECO:0000259" key="10">
    <source>
        <dbReference type="Pfam" id="PF02347"/>
    </source>
</evidence>
<evidence type="ECO:0000256" key="5">
    <source>
        <dbReference type="ARBA" id="ARBA00022898"/>
    </source>
</evidence>
<evidence type="ECO:0000313" key="12">
    <source>
        <dbReference type="EMBL" id="MBE1877889.1"/>
    </source>
</evidence>
<feature type="region of interest" description="Disordered" evidence="9">
    <location>
        <begin position="1"/>
        <end position="75"/>
    </location>
</feature>
<dbReference type="EMBL" id="JADAQT010000106">
    <property type="protein sequence ID" value="MBE1877889.1"/>
    <property type="molecule type" value="Genomic_DNA"/>
</dbReference>
<keyword evidence="6 8" id="KW-0560">Oxidoreductase</keyword>
<dbReference type="InterPro" id="IPR003437">
    <property type="entry name" value="GcvP"/>
</dbReference>
<organism evidence="12 13">
    <name type="scientific">Myceligenerans pegani</name>
    <dbReference type="NCBI Taxonomy" id="2776917"/>
    <lineage>
        <taxon>Bacteria</taxon>
        <taxon>Bacillati</taxon>
        <taxon>Actinomycetota</taxon>
        <taxon>Actinomycetes</taxon>
        <taxon>Micrococcales</taxon>
        <taxon>Promicromonosporaceae</taxon>
        <taxon>Myceligenerans</taxon>
    </lineage>
</organism>
<evidence type="ECO:0000256" key="1">
    <source>
        <dbReference type="ARBA" id="ARBA00001933"/>
    </source>
</evidence>
<comment type="subunit">
    <text evidence="4 8">The glycine cleavage system is composed of four proteins: P, T, L and H.</text>
</comment>
<evidence type="ECO:0000256" key="6">
    <source>
        <dbReference type="ARBA" id="ARBA00023002"/>
    </source>
</evidence>
<dbReference type="EC" id="1.4.4.2" evidence="8"/>
<accession>A0ABR9N2L1</accession>
<evidence type="ECO:0000256" key="9">
    <source>
        <dbReference type="SAM" id="MobiDB-lite"/>
    </source>
</evidence>
<comment type="similarity">
    <text evidence="3 8">Belongs to the GcvP family.</text>
</comment>
<dbReference type="GO" id="GO:0004375">
    <property type="term" value="F:glycine dehydrogenase (decarboxylating) activity"/>
    <property type="evidence" value="ECO:0007669"/>
    <property type="project" value="UniProtKB-EC"/>
</dbReference>
<evidence type="ECO:0000256" key="4">
    <source>
        <dbReference type="ARBA" id="ARBA00011690"/>
    </source>
</evidence>
<keyword evidence="13" id="KW-1185">Reference proteome</keyword>
<evidence type="ECO:0000256" key="3">
    <source>
        <dbReference type="ARBA" id="ARBA00010756"/>
    </source>
</evidence>
<dbReference type="InterPro" id="IPR015422">
    <property type="entry name" value="PyrdxlP-dep_Trfase_small"/>
</dbReference>
<evidence type="ECO:0000256" key="2">
    <source>
        <dbReference type="ARBA" id="ARBA00003788"/>
    </source>
</evidence>
<dbReference type="NCBIfam" id="NF003346">
    <property type="entry name" value="PRK04366.1"/>
    <property type="match status" value="1"/>
</dbReference>
<dbReference type="PANTHER" id="PTHR11773:SF1">
    <property type="entry name" value="GLYCINE DEHYDROGENASE (DECARBOXYLATING), MITOCHONDRIAL"/>
    <property type="match status" value="1"/>
</dbReference>
<reference evidence="12 13" key="1">
    <citation type="submission" date="2020-10" db="EMBL/GenBank/DDBJ databases">
        <title>Myceligenerans pegani sp. nov., an endophytic actinomycete isolated from Peganum harmala L. in Xinjiang, China.</title>
        <authorList>
            <person name="Xin L."/>
        </authorList>
    </citation>
    <scope>NUCLEOTIDE SEQUENCE [LARGE SCALE GENOMIC DNA]</scope>
    <source>
        <strain evidence="12 13">TRM65318</strain>
    </source>
</reference>
<comment type="catalytic activity">
    <reaction evidence="7 8">
        <text>N(6)-[(R)-lipoyl]-L-lysyl-[glycine-cleavage complex H protein] + glycine + H(+) = N(6)-[(R)-S(8)-aminomethyldihydrolipoyl]-L-lysyl-[glycine-cleavage complex H protein] + CO2</text>
        <dbReference type="Rhea" id="RHEA:24304"/>
        <dbReference type="Rhea" id="RHEA-COMP:10494"/>
        <dbReference type="Rhea" id="RHEA-COMP:10495"/>
        <dbReference type="ChEBI" id="CHEBI:15378"/>
        <dbReference type="ChEBI" id="CHEBI:16526"/>
        <dbReference type="ChEBI" id="CHEBI:57305"/>
        <dbReference type="ChEBI" id="CHEBI:83099"/>
        <dbReference type="ChEBI" id="CHEBI:83143"/>
        <dbReference type="EC" id="1.4.4.2"/>
    </reaction>
</comment>
<feature type="modified residue" description="N6-(pyridoxal phosphate)lysine" evidence="8">
    <location>
        <position position="814"/>
    </location>
</feature>
<dbReference type="InterPro" id="IPR049316">
    <property type="entry name" value="GDC-P_C"/>
</dbReference>
<sequence length="1078" mass="113755">MKPPPTVQAGVPRPAREGGPAKLSGRRQPRTGDTVSDDRAGRDPLRRPSRPPDRRSPPVNQHHPVPAVFADRHLGPRGRETAAMLDQLGYDTVDALVEAAVPKSIRTQRPLGVPEARSEAEVLAHLRDIAGRNQVKRQMIGQGFYDTHTPAVIRRNVLESPAWYTAYTPYQPEISQGRLEALLNFQQTVEDLTGLEIANASLLDEATAVAEAVALMWRASRAKAGYVVLDADLFGQSLAVARGRAEAIGLPVVVVDLGAGLRAGLDAHVSGGGALPDGDLVGVVAQQVGASGRILDARGVVAEAKESGALVTIATDLLALTLLISPGELGADLSVGSAQRFGVPLFYGGPHAAYMAVRKGLERQLPGRLVGVSIDADGAPGYRLALATREQHIRRERATSNICTAQALLAIVAGMYAVYHGPEGLKAIAERVHTHATTLAETLRTAGIEIEHPHFFDTVRAAVPGKATELARAAAEAGYNIHVPDENHIQISCDETTTAADVETVTHSLLTTLGATTPTAKTATRDLPTPLGGNATTEAGSAEAPSATVSPNGGPPGARECVAEGTSALPAELTRNTEYLQHPVFQTHRSETSLMRYLRKLSDKDLALDRTMIPLGSCTMKLNAAVEMESISWPEFANIHPYAPSDQTAGYAELISALEAQLADITGYAAVSVQPNAGSQGEFAGLLAIKEYHRSRGEQTRDIVLIPASAHGTNAASAALAGLRVVVVQTADDGEILLDDLRAKLEQHGAQVAAIMITYPSTHGVYEEHVREVCDLVHGAGGQVYIDGANLNALVGLARPGEFGGDVSHLNLHKTFCIPHGGGGPGVGPVAVAEHLVPFLPGNPVASSDGAGGGPAGTPISGTNHGSAGILPISYAYLALMGPDGLTEASKTAVLTANYVSSRLAEHFPTLYTGPNGLVAHECILDLRDLTARTGVTAADVAKRLQDYGFHAPTLAFPVAGTLMVEPTESEDLAELDRFVDAMLAIRAEIDDVAAGRWAVEDSPLRGAPHTAASVSATDWTKPYSRETAAYPLPHLRHDKYWPPVRRIDDAHGDRNLVCSCPPVEAFAVDHRSRGEEN</sequence>
<proteinExistence type="inferred from homology"/>
<comment type="caution">
    <text evidence="12">The sequence shown here is derived from an EMBL/GenBank/DDBJ whole genome shotgun (WGS) entry which is preliminary data.</text>
</comment>
<gene>
    <name evidence="12" type="primary">gcvPB</name>
    <name evidence="8" type="synonym">gcvP</name>
    <name evidence="12" type="ORF">IHE71_19555</name>
</gene>
<dbReference type="InterPro" id="IPR015421">
    <property type="entry name" value="PyrdxlP-dep_Trfase_major"/>
</dbReference>
<evidence type="ECO:0000313" key="13">
    <source>
        <dbReference type="Proteomes" id="UP000625527"/>
    </source>
</evidence>
<dbReference type="Proteomes" id="UP000625527">
    <property type="component" value="Unassembled WGS sequence"/>
</dbReference>
<dbReference type="PANTHER" id="PTHR11773">
    <property type="entry name" value="GLYCINE DEHYDROGENASE, DECARBOXYLATING"/>
    <property type="match status" value="1"/>
</dbReference>
<feature type="domain" description="Glycine cleavage system P-protein N-terminal" evidence="10">
    <location>
        <begin position="578"/>
        <end position="853"/>
    </location>
</feature>
<dbReference type="InterPro" id="IPR049315">
    <property type="entry name" value="GDC-P_N"/>
</dbReference>
<name>A0ABR9N2L1_9MICO</name>
<feature type="domain" description="Glycine dehydrogenase C-terminal" evidence="11">
    <location>
        <begin position="889"/>
        <end position="1010"/>
    </location>
</feature>
<comment type="cofactor">
    <cofactor evidence="1 8">
        <name>pyridoxal 5'-phosphate</name>
        <dbReference type="ChEBI" id="CHEBI:597326"/>
    </cofactor>
</comment>
<feature type="region of interest" description="Disordered" evidence="9">
    <location>
        <begin position="517"/>
        <end position="562"/>
    </location>
</feature>